<evidence type="ECO:0000313" key="2">
    <source>
        <dbReference type="Proteomes" id="UP000218811"/>
    </source>
</evidence>
<dbReference type="Proteomes" id="UP000218811">
    <property type="component" value="Unassembled WGS sequence"/>
</dbReference>
<keyword evidence="2" id="KW-1185">Reference proteome</keyword>
<gene>
    <name evidence="1" type="ORF">WOLCODRAFT_144233</name>
</gene>
<dbReference type="EMBL" id="KB468135">
    <property type="protein sequence ID" value="PCH42837.1"/>
    <property type="molecule type" value="Genomic_DNA"/>
</dbReference>
<reference evidence="1 2" key="1">
    <citation type="journal article" date="2012" name="Science">
        <title>The Paleozoic origin of enzymatic lignin decomposition reconstructed from 31 fungal genomes.</title>
        <authorList>
            <person name="Floudas D."/>
            <person name="Binder M."/>
            <person name="Riley R."/>
            <person name="Barry K."/>
            <person name="Blanchette R.A."/>
            <person name="Henrissat B."/>
            <person name="Martinez A.T."/>
            <person name="Otillar R."/>
            <person name="Spatafora J.W."/>
            <person name="Yadav J.S."/>
            <person name="Aerts A."/>
            <person name="Benoit I."/>
            <person name="Boyd A."/>
            <person name="Carlson A."/>
            <person name="Copeland A."/>
            <person name="Coutinho P.M."/>
            <person name="de Vries R.P."/>
            <person name="Ferreira P."/>
            <person name="Findley K."/>
            <person name="Foster B."/>
            <person name="Gaskell J."/>
            <person name="Glotzer D."/>
            <person name="Gorecki P."/>
            <person name="Heitman J."/>
            <person name="Hesse C."/>
            <person name="Hori C."/>
            <person name="Igarashi K."/>
            <person name="Jurgens J.A."/>
            <person name="Kallen N."/>
            <person name="Kersten P."/>
            <person name="Kohler A."/>
            <person name="Kuees U."/>
            <person name="Kumar T.K.A."/>
            <person name="Kuo A."/>
            <person name="LaButti K."/>
            <person name="Larrondo L.F."/>
            <person name="Lindquist E."/>
            <person name="Ling A."/>
            <person name="Lombard V."/>
            <person name="Lucas S."/>
            <person name="Lundell T."/>
            <person name="Martin R."/>
            <person name="McLaughlin D.J."/>
            <person name="Morgenstern I."/>
            <person name="Morin E."/>
            <person name="Murat C."/>
            <person name="Nagy L.G."/>
            <person name="Nolan M."/>
            <person name="Ohm R.A."/>
            <person name="Patyshakuliyeva A."/>
            <person name="Rokas A."/>
            <person name="Ruiz-Duenas F.J."/>
            <person name="Sabat G."/>
            <person name="Salamov A."/>
            <person name="Samejima M."/>
            <person name="Schmutz J."/>
            <person name="Slot J.C."/>
            <person name="St John F."/>
            <person name="Stenlid J."/>
            <person name="Sun H."/>
            <person name="Sun S."/>
            <person name="Syed K."/>
            <person name="Tsang A."/>
            <person name="Wiebenga A."/>
            <person name="Young D."/>
            <person name="Pisabarro A."/>
            <person name="Eastwood D.C."/>
            <person name="Martin F."/>
            <person name="Cullen D."/>
            <person name="Grigoriev I.V."/>
            <person name="Hibbett D.S."/>
        </authorList>
    </citation>
    <scope>NUCLEOTIDE SEQUENCE [LARGE SCALE GENOMIC DNA]</scope>
    <source>
        <strain evidence="1 2">MD-104</strain>
    </source>
</reference>
<sequence>MTASAITGREMTPRRFCPSAPELCVVTPGARVAADAVLCPFTTVLAPAVR</sequence>
<accession>A0A2H3K349</accession>
<organism evidence="1 2">
    <name type="scientific">Wolfiporia cocos (strain MD-104)</name>
    <name type="common">Brown rot fungus</name>
    <dbReference type="NCBI Taxonomy" id="742152"/>
    <lineage>
        <taxon>Eukaryota</taxon>
        <taxon>Fungi</taxon>
        <taxon>Dikarya</taxon>
        <taxon>Basidiomycota</taxon>
        <taxon>Agaricomycotina</taxon>
        <taxon>Agaricomycetes</taxon>
        <taxon>Polyporales</taxon>
        <taxon>Phaeolaceae</taxon>
        <taxon>Wolfiporia</taxon>
    </lineage>
</organism>
<proteinExistence type="predicted"/>
<protein>
    <submittedName>
        <fullName evidence="1">Uncharacterized protein</fullName>
    </submittedName>
</protein>
<evidence type="ECO:0000313" key="1">
    <source>
        <dbReference type="EMBL" id="PCH42837.1"/>
    </source>
</evidence>
<name>A0A2H3K349_WOLCO</name>
<dbReference type="AlphaFoldDB" id="A0A2H3K349"/>